<keyword evidence="3" id="KW-1185">Reference proteome</keyword>
<feature type="region of interest" description="Disordered" evidence="1">
    <location>
        <begin position="61"/>
        <end position="83"/>
    </location>
</feature>
<organism evidence="2 3">
    <name type="scientific">Colwellia maritima</name>
    <dbReference type="NCBI Taxonomy" id="2912588"/>
    <lineage>
        <taxon>Bacteria</taxon>
        <taxon>Pseudomonadati</taxon>
        <taxon>Pseudomonadota</taxon>
        <taxon>Gammaproteobacteria</taxon>
        <taxon>Alteromonadales</taxon>
        <taxon>Colwelliaceae</taxon>
        <taxon>Colwellia</taxon>
    </lineage>
</organism>
<dbReference type="PANTHER" id="PTHR38684:SF1">
    <property type="entry name" value="PROTEIN AMPE"/>
    <property type="match status" value="1"/>
</dbReference>
<proteinExistence type="predicted"/>
<evidence type="ECO:0000256" key="1">
    <source>
        <dbReference type="SAM" id="MobiDB-lite"/>
    </source>
</evidence>
<protein>
    <submittedName>
        <fullName evidence="2">Regulatory signaling modulator protein AmpE</fullName>
    </submittedName>
</protein>
<dbReference type="PANTHER" id="PTHR38684">
    <property type="entry name" value="PROTEIN AMPE"/>
    <property type="match status" value="1"/>
</dbReference>
<accession>A0ABS9X140</accession>
<dbReference type="Proteomes" id="UP001139646">
    <property type="component" value="Unassembled WGS sequence"/>
</dbReference>
<comment type="caution">
    <text evidence="2">The sequence shown here is derived from an EMBL/GenBank/DDBJ whole genome shotgun (WGS) entry which is preliminary data.</text>
</comment>
<evidence type="ECO:0000313" key="2">
    <source>
        <dbReference type="EMBL" id="MCI2283166.1"/>
    </source>
</evidence>
<name>A0ABS9X140_9GAMM</name>
<gene>
    <name evidence="2" type="primary">ampE</name>
    <name evidence="2" type="ORF">L3081_06885</name>
</gene>
<sequence>MAKLPLLYCNYAIFRRLWRCFGVVFYRLLTTVIEQQNGCSIETETNHIDEEVLDSSETPLTETTLKSDDEQSTTVSDELNNNDDEHNVDQPFHCKSYQQLLFFIDWLPVRITSFGYMFVGHFSKALPIWLESLFDLNKPTYKILIDVAQKSEDFMIDKDDCSAEPCLLVRLAKRNVLLLLSVISILTLLGLVN</sequence>
<reference evidence="2" key="1">
    <citation type="submission" date="2022-01" db="EMBL/GenBank/DDBJ databases">
        <title>Colwellia maritima, isolated from seawater.</title>
        <authorList>
            <person name="Kristyanto S."/>
            <person name="Jung J."/>
            <person name="Jeon C.O."/>
        </authorList>
    </citation>
    <scope>NUCLEOTIDE SEQUENCE</scope>
    <source>
        <strain evidence="2">MSW7</strain>
    </source>
</reference>
<dbReference type="RefSeq" id="WP_242284408.1">
    <property type="nucleotide sequence ID" value="NZ_JAKKSL010000001.1"/>
</dbReference>
<dbReference type="EMBL" id="JAKKSL010000001">
    <property type="protein sequence ID" value="MCI2283166.1"/>
    <property type="molecule type" value="Genomic_DNA"/>
</dbReference>
<dbReference type="InterPro" id="IPR031347">
    <property type="entry name" value="AmpE"/>
</dbReference>
<evidence type="ECO:0000313" key="3">
    <source>
        <dbReference type="Proteomes" id="UP001139646"/>
    </source>
</evidence>
<dbReference type="Pfam" id="PF17113">
    <property type="entry name" value="AmpE"/>
    <property type="match status" value="1"/>
</dbReference>
<dbReference type="InterPro" id="IPR052966">
    <property type="entry name" value="Beta-lactamase_Reg"/>
</dbReference>